<protein>
    <submittedName>
        <fullName evidence="1">Uncharacterized protein</fullName>
    </submittedName>
</protein>
<evidence type="ECO:0000313" key="2">
    <source>
        <dbReference type="Proteomes" id="UP000267128"/>
    </source>
</evidence>
<evidence type="ECO:0000313" key="1">
    <source>
        <dbReference type="EMBL" id="RNL65074.1"/>
    </source>
</evidence>
<keyword evidence="2" id="KW-1185">Reference proteome</keyword>
<organism evidence="1 2">
    <name type="scientific">Nocardioides marmoriginsengisoli</name>
    <dbReference type="NCBI Taxonomy" id="661483"/>
    <lineage>
        <taxon>Bacteria</taxon>
        <taxon>Bacillati</taxon>
        <taxon>Actinomycetota</taxon>
        <taxon>Actinomycetes</taxon>
        <taxon>Propionibacteriales</taxon>
        <taxon>Nocardioidaceae</taxon>
        <taxon>Nocardioides</taxon>
    </lineage>
</organism>
<proteinExistence type="predicted"/>
<dbReference type="AlphaFoldDB" id="A0A3N0CNL6"/>
<name>A0A3N0CNL6_9ACTN</name>
<dbReference type="Proteomes" id="UP000267128">
    <property type="component" value="Unassembled WGS sequence"/>
</dbReference>
<sequence length="252" mass="26205">MLSSRWRQRVLATGAALALVLGLTSWPLPGRVGDESAAALPDGPYVCGPNDVNRRPLTLSSGGGTIRPCLSGVDLQVTIPDNTSNVRYAINKIRSVDTNNLVDANGTVMTDLVHISFDSFVIGQNTSGAAVPVSGVTLATTNGNGYTLNLSPDAGVTLGGPGVTTDLWVTEDSWVRVNDNMLGLGCLVLTISGNPCKLTVGTFSSLSWLLNGSSYNGYGMELHVKYLVTYKTGGGVPTGSSVQLPNTSMAIS</sequence>
<gene>
    <name evidence="1" type="ORF">EFK50_03615</name>
</gene>
<comment type="caution">
    <text evidence="1">The sequence shown here is derived from an EMBL/GenBank/DDBJ whole genome shotgun (WGS) entry which is preliminary data.</text>
</comment>
<dbReference type="EMBL" id="RJSE01000003">
    <property type="protein sequence ID" value="RNL65074.1"/>
    <property type="molecule type" value="Genomic_DNA"/>
</dbReference>
<accession>A0A3N0CNL6</accession>
<reference evidence="1 2" key="1">
    <citation type="submission" date="2018-11" db="EMBL/GenBank/DDBJ databases">
        <authorList>
            <person name="Li F."/>
        </authorList>
    </citation>
    <scope>NUCLEOTIDE SEQUENCE [LARGE SCALE GENOMIC DNA]</scope>
    <source>
        <strain evidence="1 2">Gsoil 097</strain>
    </source>
</reference>